<gene>
    <name evidence="10" type="ORF">HMI46_26355</name>
</gene>
<dbReference type="Pfam" id="PF00668">
    <property type="entry name" value="Condensation"/>
    <property type="match status" value="1"/>
</dbReference>
<dbReference type="RefSeq" id="WP_171419907.1">
    <property type="nucleotide sequence ID" value="NZ_JABFOR010000070.1"/>
</dbReference>
<dbReference type="Gene3D" id="2.30.38.10">
    <property type="entry name" value="Luciferase, Domain 3"/>
    <property type="match status" value="1"/>
</dbReference>
<evidence type="ECO:0000256" key="1">
    <source>
        <dbReference type="ARBA" id="ARBA00001957"/>
    </source>
</evidence>
<reference evidence="10 11" key="1">
    <citation type="submission" date="2020-05" db="EMBL/GenBank/DDBJ databases">
        <title>Whole genome sequencing and identification of novel metabolites from Paenibacillus alvei strain JR949.</title>
        <authorList>
            <person name="Rajendhran J."/>
            <person name="Sree Pranav P."/>
            <person name="Mahalakshmi B."/>
            <person name="Karthikeyan R."/>
        </authorList>
    </citation>
    <scope>NUCLEOTIDE SEQUENCE [LARGE SCALE GENOMIC DNA]</scope>
    <source>
        <strain evidence="10 11">JR949</strain>
    </source>
</reference>
<evidence type="ECO:0000259" key="9">
    <source>
        <dbReference type="PROSITE" id="PS50075"/>
    </source>
</evidence>
<evidence type="ECO:0000256" key="8">
    <source>
        <dbReference type="ARBA" id="ARBA00023268"/>
    </source>
</evidence>
<dbReference type="Gene3D" id="1.10.1200.10">
    <property type="entry name" value="ACP-like"/>
    <property type="match status" value="1"/>
</dbReference>
<comment type="similarity">
    <text evidence="2">Belongs to the ATP-dependent AMP-binding enzyme family.</text>
</comment>
<comment type="caution">
    <text evidence="10">The sequence shown here is derived from an EMBL/GenBank/DDBJ whole genome shotgun (WGS) entry which is preliminary data.</text>
</comment>
<dbReference type="PANTHER" id="PTHR45527">
    <property type="entry name" value="NONRIBOSOMAL PEPTIDE SYNTHETASE"/>
    <property type="match status" value="1"/>
</dbReference>
<dbReference type="InterPro" id="IPR020845">
    <property type="entry name" value="AMP-binding_CS"/>
</dbReference>
<dbReference type="InterPro" id="IPR006162">
    <property type="entry name" value="Ppantetheine_attach_site"/>
</dbReference>
<dbReference type="FunFam" id="1.10.1200.10:FF:000005">
    <property type="entry name" value="Nonribosomal peptide synthetase 1"/>
    <property type="match status" value="1"/>
</dbReference>
<dbReference type="GO" id="GO:0044550">
    <property type="term" value="P:secondary metabolite biosynthetic process"/>
    <property type="evidence" value="ECO:0007669"/>
    <property type="project" value="TreeGrafter"/>
</dbReference>
<sequence length="1070" mass="121742">MYGASGSMSDHPFPLEETLPIHQLFEQQVKLYPDQPAIVYQDQSFTYSEINRKANQLAHALRGNQASSGTMVAIVLERSVEMVISILAVLKAGGCYLAIDTEYPAERIQYMLSDSRASVMISTRRASEGIAFAGKHLFLEYPQLKNYGEDNPAAQVQATDLAYLIYTSGTTGAPKGVMVEHKGIANLKLLWQEAFGIHVHDRIGQFASISFDASAWEIFMALLNGATLYLLTQEVILDQRLFQAYLRNNELTVMTLPPAYALYLDPDSLPALRLLTTAGSASSMDLVNRWSGKVTYINAYGPTETTICATIWQAPKEGSSTHLVPIGKPIANTEIYILNDDRQLVKAGEIGELYIGGIGLARGYLGRPSLTRECFVDHPLARGLKLYRTGDYARWLPDGNIEYHGRRDHQIKIRGHRVELGEIEALLQRHEEISESTVLARQDRRGDRYLVAYYVAPQEIPAEELSGYLEKAVPHYMIPKHFRWLQAMPLTINGKVDCAQLPELDDKPCRGDEEAPRNEREKLLAEVWQEVLGIEEIGMNDSFYMLGGDSIKAIQTAARLYERNMAMRVKDLMLHSTIKTLAPMIVPVVREPEQCIIHGEVQLSPAQCWFFENRFSAMHHFNQSVLLYNPEGYDLEGLQKAIVRLVEHHDALRMNYVLEREPPLQMNRGMEDDVYTFDLYDLSLQKNEEIYIQQYIEKLQSSIRLDKGPLIMAALFRSSQGDHLFLAVHHLVIDGVSFRILLEDLAKAYEQAVRGTEIKLPNKSDSYQAWANELHRYAALPELLKEIPFWLEMERKAQQVQLPRKQKIREKYFKDKRVIRLRVDPEHTRMLLQDVHQAFHTEMNDILLTALGLTFRSGESQVQVNVEAHGREDIIKGLNVSRTIGWFTSQYPVLLEMSNTEDLSYHIKYVKETLRKIPNKGVGYQILQYITPGDLCSELAFCMRPDICFNYLGQLNYGSARFAQSPYGSGASLGPEGEGNVGMANEIYSPITFIGYVQQGMLHFSISYHKLEFDQAFMEDAAREFERHLLALIQHCMQQKSVEKTPSDFSCPGLEQTEVEKVYRLLEKSR</sequence>
<organism evidence="10 11">
    <name type="scientific">Paenibacillus alvei</name>
    <name type="common">Bacillus alvei</name>
    <dbReference type="NCBI Taxonomy" id="44250"/>
    <lineage>
        <taxon>Bacteria</taxon>
        <taxon>Bacillati</taxon>
        <taxon>Bacillota</taxon>
        <taxon>Bacilli</taxon>
        <taxon>Bacillales</taxon>
        <taxon>Paenibacillaceae</taxon>
        <taxon>Paenibacillus</taxon>
    </lineage>
</organism>
<dbReference type="GO" id="GO:0005737">
    <property type="term" value="C:cytoplasm"/>
    <property type="evidence" value="ECO:0007669"/>
    <property type="project" value="TreeGrafter"/>
</dbReference>
<dbReference type="AlphaFoldDB" id="A0AAP7A715"/>
<evidence type="ECO:0000256" key="4">
    <source>
        <dbReference type="ARBA" id="ARBA00022553"/>
    </source>
</evidence>
<dbReference type="PROSITE" id="PS00012">
    <property type="entry name" value="PHOSPHOPANTETHEINE"/>
    <property type="match status" value="1"/>
</dbReference>
<dbReference type="Proteomes" id="UP000552038">
    <property type="component" value="Unassembled WGS sequence"/>
</dbReference>
<dbReference type="GO" id="GO:0031177">
    <property type="term" value="F:phosphopantetheine binding"/>
    <property type="evidence" value="ECO:0007669"/>
    <property type="project" value="TreeGrafter"/>
</dbReference>
<keyword evidence="3" id="KW-0596">Phosphopantetheine</keyword>
<dbReference type="SUPFAM" id="SSF47336">
    <property type="entry name" value="ACP-like"/>
    <property type="match status" value="1"/>
</dbReference>
<dbReference type="CDD" id="cd19534">
    <property type="entry name" value="E_NRPS"/>
    <property type="match status" value="1"/>
</dbReference>
<dbReference type="InterPro" id="IPR045851">
    <property type="entry name" value="AMP-bd_C_sf"/>
</dbReference>
<keyword evidence="4" id="KW-0597">Phosphoprotein</keyword>
<keyword evidence="5" id="KW-0436">Ligase</keyword>
<dbReference type="InterPro" id="IPR025110">
    <property type="entry name" value="AMP-bd_C"/>
</dbReference>
<dbReference type="PANTHER" id="PTHR45527:SF1">
    <property type="entry name" value="FATTY ACID SYNTHASE"/>
    <property type="match status" value="1"/>
</dbReference>
<dbReference type="PRINTS" id="PR00154">
    <property type="entry name" value="AMPBINDING"/>
</dbReference>
<dbReference type="InterPro" id="IPR023213">
    <property type="entry name" value="CAT-like_dom_sf"/>
</dbReference>
<keyword evidence="7" id="KW-0045">Antibiotic biosynthesis</keyword>
<dbReference type="FunFam" id="2.30.38.10:FF:000001">
    <property type="entry name" value="Non-ribosomal peptide synthetase PvdI"/>
    <property type="match status" value="1"/>
</dbReference>
<dbReference type="Gene3D" id="3.30.300.30">
    <property type="match status" value="1"/>
</dbReference>
<dbReference type="NCBIfam" id="TIGR01720">
    <property type="entry name" value="NRPS-para261"/>
    <property type="match status" value="1"/>
</dbReference>
<dbReference type="GO" id="GO:0008610">
    <property type="term" value="P:lipid biosynthetic process"/>
    <property type="evidence" value="ECO:0007669"/>
    <property type="project" value="UniProtKB-ARBA"/>
</dbReference>
<dbReference type="InterPro" id="IPR000873">
    <property type="entry name" value="AMP-dep_synth/lig_dom"/>
</dbReference>
<protein>
    <submittedName>
        <fullName evidence="10">Amino acid adenylation domain-containing protein</fullName>
    </submittedName>
</protein>
<dbReference type="FunFam" id="3.40.50.980:FF:000001">
    <property type="entry name" value="Non-ribosomal peptide synthetase"/>
    <property type="match status" value="1"/>
</dbReference>
<dbReference type="SUPFAM" id="SSF52777">
    <property type="entry name" value="CoA-dependent acyltransferases"/>
    <property type="match status" value="2"/>
</dbReference>
<keyword evidence="8" id="KW-0511">Multifunctional enzyme</keyword>
<dbReference type="FunFam" id="3.40.50.12780:FF:000012">
    <property type="entry name" value="Non-ribosomal peptide synthetase"/>
    <property type="match status" value="1"/>
</dbReference>
<comment type="cofactor">
    <cofactor evidence="1">
        <name>pantetheine 4'-phosphate</name>
        <dbReference type="ChEBI" id="CHEBI:47942"/>
    </cofactor>
</comment>
<dbReference type="InterPro" id="IPR009081">
    <property type="entry name" value="PP-bd_ACP"/>
</dbReference>
<dbReference type="PROSITE" id="PS50075">
    <property type="entry name" value="CARRIER"/>
    <property type="match status" value="1"/>
</dbReference>
<evidence type="ECO:0000256" key="7">
    <source>
        <dbReference type="ARBA" id="ARBA00023194"/>
    </source>
</evidence>
<evidence type="ECO:0000256" key="5">
    <source>
        <dbReference type="ARBA" id="ARBA00022598"/>
    </source>
</evidence>
<evidence type="ECO:0000256" key="6">
    <source>
        <dbReference type="ARBA" id="ARBA00022737"/>
    </source>
</evidence>
<dbReference type="InterPro" id="IPR020459">
    <property type="entry name" value="AMP-binding"/>
</dbReference>
<dbReference type="Gene3D" id="3.40.50.980">
    <property type="match status" value="2"/>
</dbReference>
<keyword evidence="6" id="KW-0677">Repeat</keyword>
<feature type="domain" description="Carrier" evidence="9">
    <location>
        <begin position="515"/>
        <end position="589"/>
    </location>
</feature>
<dbReference type="InterPro" id="IPR001242">
    <property type="entry name" value="Condensation_dom"/>
</dbReference>
<dbReference type="Pfam" id="PF00501">
    <property type="entry name" value="AMP-binding"/>
    <property type="match status" value="1"/>
</dbReference>
<proteinExistence type="inferred from homology"/>
<dbReference type="InterPro" id="IPR010071">
    <property type="entry name" value="AA_adenyl_dom"/>
</dbReference>
<dbReference type="Pfam" id="PF00550">
    <property type="entry name" value="PP-binding"/>
    <property type="match status" value="1"/>
</dbReference>
<dbReference type="PROSITE" id="PS00455">
    <property type="entry name" value="AMP_BINDING"/>
    <property type="match status" value="1"/>
</dbReference>
<evidence type="ECO:0000313" key="10">
    <source>
        <dbReference type="EMBL" id="NOJ74038.1"/>
    </source>
</evidence>
<dbReference type="GO" id="GO:0017000">
    <property type="term" value="P:antibiotic biosynthetic process"/>
    <property type="evidence" value="ECO:0007669"/>
    <property type="project" value="UniProtKB-KW"/>
</dbReference>
<dbReference type="GO" id="GO:0016874">
    <property type="term" value="F:ligase activity"/>
    <property type="evidence" value="ECO:0007669"/>
    <property type="project" value="UniProtKB-KW"/>
</dbReference>
<dbReference type="Gene3D" id="3.30.559.10">
    <property type="entry name" value="Chloramphenicol acetyltransferase-like domain"/>
    <property type="match status" value="1"/>
</dbReference>
<evidence type="ECO:0000313" key="11">
    <source>
        <dbReference type="Proteomes" id="UP000552038"/>
    </source>
</evidence>
<dbReference type="Pfam" id="PF13193">
    <property type="entry name" value="AMP-binding_C"/>
    <property type="match status" value="1"/>
</dbReference>
<evidence type="ECO:0000256" key="2">
    <source>
        <dbReference type="ARBA" id="ARBA00006432"/>
    </source>
</evidence>
<dbReference type="CDD" id="cd05930">
    <property type="entry name" value="A_NRPS"/>
    <property type="match status" value="1"/>
</dbReference>
<name>A0AAP7A715_PAEAL</name>
<dbReference type="Gene3D" id="3.30.559.30">
    <property type="entry name" value="Nonribosomal peptide synthetase, condensation domain"/>
    <property type="match status" value="1"/>
</dbReference>
<dbReference type="NCBIfam" id="TIGR01733">
    <property type="entry name" value="AA-adenyl-dom"/>
    <property type="match status" value="1"/>
</dbReference>
<evidence type="ECO:0000256" key="3">
    <source>
        <dbReference type="ARBA" id="ARBA00022450"/>
    </source>
</evidence>
<dbReference type="SUPFAM" id="SSF56801">
    <property type="entry name" value="Acetyl-CoA synthetase-like"/>
    <property type="match status" value="1"/>
</dbReference>
<accession>A0AAP7A715</accession>
<dbReference type="InterPro" id="IPR010060">
    <property type="entry name" value="NRPS_synth"/>
</dbReference>
<dbReference type="GO" id="GO:0043041">
    <property type="term" value="P:amino acid activation for nonribosomal peptide biosynthetic process"/>
    <property type="evidence" value="ECO:0007669"/>
    <property type="project" value="TreeGrafter"/>
</dbReference>
<dbReference type="EMBL" id="JABFOR010000070">
    <property type="protein sequence ID" value="NOJ74038.1"/>
    <property type="molecule type" value="Genomic_DNA"/>
</dbReference>
<dbReference type="InterPro" id="IPR036736">
    <property type="entry name" value="ACP-like_sf"/>
</dbReference>